<feature type="compositionally biased region" description="Basic and acidic residues" evidence="6">
    <location>
        <begin position="540"/>
        <end position="552"/>
    </location>
</feature>
<dbReference type="InterPro" id="IPR051149">
    <property type="entry name" value="Spindly/BICDR_Dynein_Adapter"/>
</dbReference>
<dbReference type="PANTHER" id="PTHR32123">
    <property type="entry name" value="BICD FAMILY-LIKE CARGO ADAPTER"/>
    <property type="match status" value="1"/>
</dbReference>
<evidence type="ECO:0000313" key="8">
    <source>
        <dbReference type="RefSeq" id="XP_030065870.1"/>
    </source>
</evidence>
<accession>A0A6P7YRK5</accession>
<organism evidence="7 8">
    <name type="scientific">Microcaecilia unicolor</name>
    <dbReference type="NCBI Taxonomy" id="1415580"/>
    <lineage>
        <taxon>Eukaryota</taxon>
        <taxon>Metazoa</taxon>
        <taxon>Chordata</taxon>
        <taxon>Craniata</taxon>
        <taxon>Vertebrata</taxon>
        <taxon>Euteleostomi</taxon>
        <taxon>Amphibia</taxon>
        <taxon>Gymnophiona</taxon>
        <taxon>Siphonopidae</taxon>
        <taxon>Microcaecilia</taxon>
    </lineage>
</organism>
<gene>
    <name evidence="8" type="primary">BICDL2</name>
</gene>
<evidence type="ECO:0000256" key="1">
    <source>
        <dbReference type="ARBA" id="ARBA00023054"/>
    </source>
</evidence>
<feature type="coiled-coil region" evidence="5">
    <location>
        <begin position="393"/>
        <end position="464"/>
    </location>
</feature>
<evidence type="ECO:0000256" key="4">
    <source>
        <dbReference type="ARBA" id="ARBA00043196"/>
    </source>
</evidence>
<dbReference type="PANTHER" id="PTHR32123:SF11">
    <property type="entry name" value="BICD FAMILY-LIKE CARGO ADAPTER 2-RELATED"/>
    <property type="match status" value="1"/>
</dbReference>
<dbReference type="Proteomes" id="UP000515156">
    <property type="component" value="Chromosome 7"/>
</dbReference>
<dbReference type="OrthoDB" id="9451547at2759"/>
<proteinExistence type="predicted"/>
<dbReference type="AlphaFoldDB" id="A0A6P7YRK5"/>
<sequence>MTSMKTDCLSNDDLNVFTRTRRENFKKTGMISPSMEEHFYPFILERQDSYTADVVGTVKDEEEEDLSLLLQKKEKDLLLAAELGKALLERNEELGRKNESLTLEFTDKMERLEQEKHELRLKLEAQESEMDNRVAELENDLSSLKEQLRHQRWEQQDTSREKSHAVRELAEQNQRLVEQLSQASQVEQRLMNELHTLREENRVKNLTSTENTARLQSLQAENSMLQERRQDLEQQIKLLREENENSQALIDSLQENSLLLRKQNHEKNLQLEQIQSEIEDLRISNRRLQLKVKEMSDELHLHDANSSTISIQSEIEQTMDSEMDHQGTLKSFTSDDNMSMTDELSQKSTLLMDSDQDILKKEKEDIHMIQVPNIQMTTPVVEDHQKQKVVYLTQREQELLKEKEEEINRLHDQVTLQHVELANLKEELEKIRQLYQQSDRDSTLKQAIMDRDEAIIKKNEMELELTKCSLERDSMSRQLLRSIEQKVTLSQELEAWQDDMQIVINQQLQSQRQQEQNKSLENSPSKNLRSRGSRRNFSFRFKDETDSSKEGKGFFSFFKKS</sequence>
<name>A0A6P7YRK5_9AMPH</name>
<feature type="compositionally biased region" description="Polar residues" evidence="6">
    <location>
        <begin position="517"/>
        <end position="527"/>
    </location>
</feature>
<keyword evidence="1 5" id="KW-0175">Coiled coil</keyword>
<dbReference type="GeneID" id="115474522"/>
<dbReference type="FunCoup" id="A0A6P7YRK5">
    <property type="interactions" value="14"/>
</dbReference>
<reference evidence="8" key="1">
    <citation type="submission" date="2025-08" db="UniProtKB">
        <authorList>
            <consortium name="RefSeq"/>
        </authorList>
    </citation>
    <scope>IDENTIFICATION</scope>
</reference>
<evidence type="ECO:0000256" key="5">
    <source>
        <dbReference type="SAM" id="Coils"/>
    </source>
</evidence>
<dbReference type="CTD" id="146439"/>
<keyword evidence="7" id="KW-1185">Reference proteome</keyword>
<dbReference type="GO" id="GO:0047496">
    <property type="term" value="P:vesicle transport along microtubule"/>
    <property type="evidence" value="ECO:0007669"/>
    <property type="project" value="TreeGrafter"/>
</dbReference>
<evidence type="ECO:0000313" key="7">
    <source>
        <dbReference type="Proteomes" id="UP000515156"/>
    </source>
</evidence>
<protein>
    <recommendedName>
        <fullName evidence="2">BICD family-like cargo adapter 2</fullName>
    </recommendedName>
    <alternativeName>
        <fullName evidence="3">Bicaudal D-related protein 2</fullName>
    </alternativeName>
    <alternativeName>
        <fullName evidence="4">Coiled-coil domain-containing protein 64B</fullName>
    </alternativeName>
</protein>
<evidence type="ECO:0000256" key="2">
    <source>
        <dbReference type="ARBA" id="ARBA00040983"/>
    </source>
</evidence>
<evidence type="ECO:0000256" key="6">
    <source>
        <dbReference type="SAM" id="MobiDB-lite"/>
    </source>
</evidence>
<dbReference type="RefSeq" id="XP_030065870.1">
    <property type="nucleotide sequence ID" value="XM_030210010.1"/>
</dbReference>
<dbReference type="KEGG" id="muo:115474522"/>
<feature type="region of interest" description="Disordered" evidence="6">
    <location>
        <begin position="508"/>
        <end position="561"/>
    </location>
</feature>
<dbReference type="InParanoid" id="A0A6P7YRK5"/>
<evidence type="ECO:0000256" key="3">
    <source>
        <dbReference type="ARBA" id="ARBA00041790"/>
    </source>
</evidence>
<feature type="coiled-coil region" evidence="5">
    <location>
        <begin position="102"/>
        <end position="298"/>
    </location>
</feature>
<dbReference type="GO" id="GO:0055107">
    <property type="term" value="P:Golgi to secretory granule transport"/>
    <property type="evidence" value="ECO:0007669"/>
    <property type="project" value="TreeGrafter"/>
</dbReference>